<organism evidence="11 12">
    <name type="scientific">Oceanobacillus arenosus</name>
    <dbReference type="NCBI Taxonomy" id="1229153"/>
    <lineage>
        <taxon>Bacteria</taxon>
        <taxon>Bacillati</taxon>
        <taxon>Bacillota</taxon>
        <taxon>Bacilli</taxon>
        <taxon>Bacillales</taxon>
        <taxon>Bacillaceae</taxon>
        <taxon>Oceanobacillus</taxon>
    </lineage>
</organism>
<evidence type="ECO:0000256" key="7">
    <source>
        <dbReference type="ARBA" id="ARBA00022840"/>
    </source>
</evidence>
<dbReference type="InterPro" id="IPR037528">
    <property type="entry name" value="ArgB"/>
</dbReference>
<dbReference type="PANTHER" id="PTHR23342:SF0">
    <property type="entry name" value="N-ACETYLGLUTAMATE SYNTHASE, MITOCHONDRIAL"/>
    <property type="match status" value="1"/>
</dbReference>
<evidence type="ECO:0000313" key="12">
    <source>
        <dbReference type="Proteomes" id="UP000257143"/>
    </source>
</evidence>
<dbReference type="FunFam" id="3.40.1160.10:FF:000004">
    <property type="entry name" value="Acetylglutamate kinase"/>
    <property type="match status" value="1"/>
</dbReference>
<keyword evidence="5 9" id="KW-0547">Nucleotide-binding</keyword>
<sequence length="266" mass="28415">MNVIILKIGGSILAKLPSTFYEMLAELKRSRQCEPIIVHGGGPEINQALARMQVESTFIDGLRVTTKEVLDVVEMVMSGSINKKIVTDLQKAGTGAIGLSGVDGSLLQSEPFDETGKMGFVGKVTDVNTSLLKHLMSYGAIPVISPIGMDASGQHYNINGDIAAAAVASAMKGRLVLISDIPGVMEKINNEAIVHKYLTQSKIEDLIVSGVIHGGMIPKVRSALQGLAEGVEESIIINGLTPIDLKKYIHGEEVGTKVIKEEVYHV</sequence>
<keyword evidence="9" id="KW-0963">Cytoplasm</keyword>
<feature type="binding site" evidence="9">
    <location>
        <position position="157"/>
    </location>
    <ligand>
        <name>substrate</name>
    </ligand>
</feature>
<dbReference type="Gene3D" id="3.40.1160.10">
    <property type="entry name" value="Acetylglutamate kinase-like"/>
    <property type="match status" value="1"/>
</dbReference>
<evidence type="ECO:0000256" key="4">
    <source>
        <dbReference type="ARBA" id="ARBA00022679"/>
    </source>
</evidence>
<reference evidence="12" key="1">
    <citation type="submission" date="2017-11" db="EMBL/GenBank/DDBJ databases">
        <authorList>
            <person name="Zhu W."/>
        </authorList>
    </citation>
    <scope>NUCLEOTIDE SEQUENCE [LARGE SCALE GENOMIC DNA]</scope>
    <source>
        <strain evidence="12">CAU 1183</strain>
    </source>
</reference>
<comment type="caution">
    <text evidence="11">The sequence shown here is derived from an EMBL/GenBank/DDBJ whole genome shotgun (WGS) entry which is preliminary data.</text>
</comment>
<dbReference type="EC" id="2.7.2.8" evidence="9"/>
<keyword evidence="4 9" id="KW-0808">Transferase</keyword>
<proteinExistence type="inferred from homology"/>
<keyword evidence="7 9" id="KW-0067">ATP-binding</keyword>
<keyword evidence="12" id="KW-1185">Reference proteome</keyword>
<evidence type="ECO:0000256" key="3">
    <source>
        <dbReference type="ARBA" id="ARBA00022605"/>
    </source>
</evidence>
<evidence type="ECO:0000256" key="5">
    <source>
        <dbReference type="ARBA" id="ARBA00022741"/>
    </source>
</evidence>
<feature type="binding site" evidence="9">
    <location>
        <begin position="41"/>
        <end position="42"/>
    </location>
    <ligand>
        <name>substrate</name>
    </ligand>
</feature>
<evidence type="ECO:0000313" key="11">
    <source>
        <dbReference type="EMBL" id="RDW18134.1"/>
    </source>
</evidence>
<comment type="pathway">
    <text evidence="1 9">Amino-acid biosynthesis; L-arginine biosynthesis; N(2)-acetyl-L-ornithine from L-glutamate: step 2/4.</text>
</comment>
<dbReference type="Pfam" id="PF00696">
    <property type="entry name" value="AA_kinase"/>
    <property type="match status" value="1"/>
</dbReference>
<dbReference type="Proteomes" id="UP000257143">
    <property type="component" value="Unassembled WGS sequence"/>
</dbReference>
<dbReference type="GO" id="GO:0042450">
    <property type="term" value="P:L-arginine biosynthetic process via ornithine"/>
    <property type="evidence" value="ECO:0007669"/>
    <property type="project" value="UniProtKB-UniRule"/>
</dbReference>
<dbReference type="GO" id="GO:0005737">
    <property type="term" value="C:cytoplasm"/>
    <property type="evidence" value="ECO:0007669"/>
    <property type="project" value="UniProtKB-SubCell"/>
</dbReference>
<comment type="similarity">
    <text evidence="9">Belongs to the acetylglutamate kinase family. ArgB subfamily.</text>
</comment>
<evidence type="ECO:0000256" key="1">
    <source>
        <dbReference type="ARBA" id="ARBA00004828"/>
    </source>
</evidence>
<gene>
    <name evidence="9 11" type="primary">argB</name>
    <name evidence="11" type="ORF">CWR48_11120</name>
</gene>
<comment type="function">
    <text evidence="9">Catalyzes the ATP-dependent phosphorylation of N-acetyl-L-glutamate.</text>
</comment>
<keyword evidence="3 9" id="KW-0028">Amino-acid biosynthesis</keyword>
<keyword evidence="6 9" id="KW-0418">Kinase</keyword>
<keyword evidence="2 9" id="KW-0055">Arginine biosynthesis</keyword>
<name>A0A3D8PQ83_9BACI</name>
<dbReference type="OrthoDB" id="9803155at2"/>
<accession>A0A3D8PQ83</accession>
<evidence type="ECO:0000256" key="2">
    <source>
        <dbReference type="ARBA" id="ARBA00022571"/>
    </source>
</evidence>
<feature type="binding site" evidence="9">
    <location>
        <position position="63"/>
    </location>
    <ligand>
        <name>substrate</name>
    </ligand>
</feature>
<dbReference type="InterPro" id="IPR004662">
    <property type="entry name" value="AcgluKinase_fam"/>
</dbReference>
<evidence type="ECO:0000256" key="9">
    <source>
        <dbReference type="HAMAP-Rule" id="MF_00082"/>
    </source>
</evidence>
<dbReference type="EMBL" id="PIOC01000017">
    <property type="protein sequence ID" value="RDW18134.1"/>
    <property type="molecule type" value="Genomic_DNA"/>
</dbReference>
<protein>
    <recommendedName>
        <fullName evidence="9">Acetylglutamate kinase</fullName>
        <ecNumber evidence="9">2.7.2.8</ecNumber>
    </recommendedName>
    <alternativeName>
        <fullName evidence="9">N-acetyl-L-glutamate 5-phosphotransferase</fullName>
    </alternativeName>
    <alternativeName>
        <fullName evidence="9">NAG kinase</fullName>
        <shortName evidence="9">NAGK</shortName>
    </alternativeName>
</protein>
<dbReference type="GO" id="GO:0003991">
    <property type="term" value="F:acetylglutamate kinase activity"/>
    <property type="evidence" value="ECO:0007669"/>
    <property type="project" value="UniProtKB-UniRule"/>
</dbReference>
<evidence type="ECO:0000256" key="8">
    <source>
        <dbReference type="ARBA" id="ARBA00048141"/>
    </source>
</evidence>
<feature type="site" description="Transition state stabilizer" evidence="9">
    <location>
        <position position="219"/>
    </location>
</feature>
<feature type="site" description="Transition state stabilizer" evidence="9">
    <location>
        <position position="7"/>
    </location>
</feature>
<feature type="domain" description="Aspartate/glutamate/uridylate kinase" evidence="10">
    <location>
        <begin position="3"/>
        <end position="238"/>
    </location>
</feature>
<comment type="catalytic activity">
    <reaction evidence="8 9">
        <text>N-acetyl-L-glutamate + ATP = N-acetyl-L-glutamyl 5-phosphate + ADP</text>
        <dbReference type="Rhea" id="RHEA:14629"/>
        <dbReference type="ChEBI" id="CHEBI:30616"/>
        <dbReference type="ChEBI" id="CHEBI:44337"/>
        <dbReference type="ChEBI" id="CHEBI:57936"/>
        <dbReference type="ChEBI" id="CHEBI:456216"/>
        <dbReference type="EC" id="2.7.2.8"/>
    </reaction>
</comment>
<dbReference type="InterPro" id="IPR036393">
    <property type="entry name" value="AceGlu_kinase-like_sf"/>
</dbReference>
<evidence type="ECO:0000259" key="10">
    <source>
        <dbReference type="Pfam" id="PF00696"/>
    </source>
</evidence>
<dbReference type="AlphaFoldDB" id="A0A3D8PQ83"/>
<comment type="subcellular location">
    <subcellularLocation>
        <location evidence="9">Cytoplasm</location>
    </subcellularLocation>
</comment>
<dbReference type="HAMAP" id="MF_00082">
    <property type="entry name" value="ArgB"/>
    <property type="match status" value="1"/>
</dbReference>
<dbReference type="PANTHER" id="PTHR23342">
    <property type="entry name" value="N-ACETYLGLUTAMATE SYNTHASE"/>
    <property type="match status" value="1"/>
</dbReference>
<evidence type="ECO:0000256" key="6">
    <source>
        <dbReference type="ARBA" id="ARBA00022777"/>
    </source>
</evidence>
<dbReference type="UniPathway" id="UPA00068">
    <property type="reaction ID" value="UER00107"/>
</dbReference>
<dbReference type="NCBIfam" id="TIGR00761">
    <property type="entry name" value="argB"/>
    <property type="match status" value="1"/>
</dbReference>
<dbReference type="InterPro" id="IPR001048">
    <property type="entry name" value="Asp/Glu/Uridylate_kinase"/>
</dbReference>
<dbReference type="PIRSF" id="PIRSF000728">
    <property type="entry name" value="NAGK"/>
    <property type="match status" value="1"/>
</dbReference>
<dbReference type="SUPFAM" id="SSF53633">
    <property type="entry name" value="Carbamate kinase-like"/>
    <property type="match status" value="1"/>
</dbReference>
<dbReference type="CDD" id="cd04238">
    <property type="entry name" value="AAK_NAGK-like"/>
    <property type="match status" value="1"/>
</dbReference>
<dbReference type="GO" id="GO:0005524">
    <property type="term" value="F:ATP binding"/>
    <property type="evidence" value="ECO:0007669"/>
    <property type="project" value="UniProtKB-UniRule"/>
</dbReference>